<accession>A0A2P2PEI1</accession>
<dbReference type="EMBL" id="GGEC01072649">
    <property type="protein sequence ID" value="MBX53133.1"/>
    <property type="molecule type" value="Transcribed_RNA"/>
</dbReference>
<name>A0A2P2PEI1_RHIMU</name>
<protein>
    <submittedName>
        <fullName evidence="1">Uncharacterized protein</fullName>
    </submittedName>
</protein>
<reference evidence="1" key="1">
    <citation type="submission" date="2018-02" db="EMBL/GenBank/DDBJ databases">
        <title>Rhizophora mucronata_Transcriptome.</title>
        <authorList>
            <person name="Meera S.P."/>
            <person name="Sreeshan A."/>
            <person name="Augustine A."/>
        </authorList>
    </citation>
    <scope>NUCLEOTIDE SEQUENCE</scope>
    <source>
        <tissue evidence="1">Leaf</tissue>
    </source>
</reference>
<organism evidence="1">
    <name type="scientific">Rhizophora mucronata</name>
    <name type="common">Asiatic mangrove</name>
    <dbReference type="NCBI Taxonomy" id="61149"/>
    <lineage>
        <taxon>Eukaryota</taxon>
        <taxon>Viridiplantae</taxon>
        <taxon>Streptophyta</taxon>
        <taxon>Embryophyta</taxon>
        <taxon>Tracheophyta</taxon>
        <taxon>Spermatophyta</taxon>
        <taxon>Magnoliopsida</taxon>
        <taxon>eudicotyledons</taxon>
        <taxon>Gunneridae</taxon>
        <taxon>Pentapetalae</taxon>
        <taxon>rosids</taxon>
        <taxon>fabids</taxon>
        <taxon>Malpighiales</taxon>
        <taxon>Rhizophoraceae</taxon>
        <taxon>Rhizophora</taxon>
    </lineage>
</organism>
<evidence type="ECO:0000313" key="1">
    <source>
        <dbReference type="EMBL" id="MBX53133.1"/>
    </source>
</evidence>
<sequence length="38" mass="4317">MCHKCGHSHQSGQIHSHVKSDPLYLQARIMSLVLEEES</sequence>
<proteinExistence type="predicted"/>
<dbReference type="AlphaFoldDB" id="A0A2P2PEI1"/>